<proteinExistence type="inferred from homology"/>
<protein>
    <submittedName>
        <fullName evidence="2">Fructosamine kinase</fullName>
    </submittedName>
</protein>
<dbReference type="Gene3D" id="1.10.510.10">
    <property type="entry name" value="Transferase(Phosphotransferase) domain 1"/>
    <property type="match status" value="1"/>
</dbReference>
<dbReference type="PANTHER" id="PTHR12149">
    <property type="entry name" value="FRUCTOSAMINE 3 KINASE-RELATED PROTEIN"/>
    <property type="match status" value="1"/>
</dbReference>
<dbReference type="OrthoDB" id="5291879at2"/>
<dbReference type="InterPro" id="IPR011009">
    <property type="entry name" value="Kinase-like_dom_sf"/>
</dbReference>
<reference evidence="2 3" key="1">
    <citation type="submission" date="2018-09" db="EMBL/GenBank/DDBJ databases">
        <title>Nesterenkonia natronophila sp. nov., an alkaliphilic actinobacteriume isolated from a soda lake, and emended description of the genus Nesterenkonia.</title>
        <authorList>
            <person name="Menes R.J."/>
            <person name="Iriarte A."/>
        </authorList>
    </citation>
    <scope>NUCLEOTIDE SEQUENCE [LARGE SCALE GENOMIC DNA]</scope>
    <source>
        <strain evidence="2 3">M8</strain>
    </source>
</reference>
<sequence>MKRTRSHPHAAEVEAAGLRWLRSAEQAGGPRIVKVLRTAPSALYLQRIAPGRANESDAVAFGAALAKMHCAVWPPETFAAENRSPVPFGALPPDHPAGTPPLFGPADELLELGAGRHPSWGVFHATERLEPVLAALHGAVAPMDLRTLRRAQDRIGSGVFDCAEPASLIHGDLWNGNALWSDSGVVLIDPAAHTGHREADLAMLQLFGLPHLDAVLHSYQQTAPLTDGWRNRVPIHQLFYLAVHLLLFGPGYRDATMAAAETTLQLGN</sequence>
<organism evidence="2 3">
    <name type="scientific">Nesterenkonia natronophila</name>
    <dbReference type="NCBI Taxonomy" id="2174932"/>
    <lineage>
        <taxon>Bacteria</taxon>
        <taxon>Bacillati</taxon>
        <taxon>Actinomycetota</taxon>
        <taxon>Actinomycetes</taxon>
        <taxon>Micrococcales</taxon>
        <taxon>Micrococcaceae</taxon>
        <taxon>Nesterenkonia</taxon>
    </lineage>
</organism>
<dbReference type="Proteomes" id="UP000266615">
    <property type="component" value="Unassembled WGS sequence"/>
</dbReference>
<accession>A0A3A4F3A5</accession>
<dbReference type="Gene3D" id="1.20.1270.240">
    <property type="match status" value="1"/>
</dbReference>
<name>A0A3A4F3A5_9MICC</name>
<keyword evidence="1" id="KW-0808">Transferase</keyword>
<dbReference type="PIRSF" id="PIRSF006221">
    <property type="entry name" value="Ketosamine-3-kinase"/>
    <property type="match status" value="1"/>
</dbReference>
<dbReference type="AlphaFoldDB" id="A0A3A4F3A5"/>
<dbReference type="Pfam" id="PF03881">
    <property type="entry name" value="Fructosamin_kin"/>
    <property type="match status" value="1"/>
</dbReference>
<dbReference type="SUPFAM" id="SSF56112">
    <property type="entry name" value="Protein kinase-like (PK-like)"/>
    <property type="match status" value="1"/>
</dbReference>
<dbReference type="PANTHER" id="PTHR12149:SF8">
    <property type="entry name" value="PROTEIN-RIBULOSAMINE 3-KINASE"/>
    <property type="match status" value="1"/>
</dbReference>
<evidence type="ECO:0000256" key="1">
    <source>
        <dbReference type="PIRNR" id="PIRNR006221"/>
    </source>
</evidence>
<dbReference type="EMBL" id="QYZP01000002">
    <property type="protein sequence ID" value="RJN32231.1"/>
    <property type="molecule type" value="Genomic_DNA"/>
</dbReference>
<evidence type="ECO:0000313" key="2">
    <source>
        <dbReference type="EMBL" id="RJN32231.1"/>
    </source>
</evidence>
<keyword evidence="3" id="KW-1185">Reference proteome</keyword>
<gene>
    <name evidence="2" type="ORF">D3250_06415</name>
</gene>
<evidence type="ECO:0000313" key="3">
    <source>
        <dbReference type="Proteomes" id="UP000266615"/>
    </source>
</evidence>
<dbReference type="GO" id="GO:0016301">
    <property type="term" value="F:kinase activity"/>
    <property type="evidence" value="ECO:0007669"/>
    <property type="project" value="UniProtKB-UniRule"/>
</dbReference>
<comment type="similarity">
    <text evidence="1">Belongs to the fructosamine kinase family.</text>
</comment>
<keyword evidence="1 2" id="KW-0418">Kinase</keyword>
<comment type="caution">
    <text evidence="2">The sequence shown here is derived from an EMBL/GenBank/DDBJ whole genome shotgun (WGS) entry which is preliminary data.</text>
</comment>
<dbReference type="InterPro" id="IPR016477">
    <property type="entry name" value="Fructo-/Ketosamine-3-kinase"/>
</dbReference>